<feature type="transmembrane region" description="Helical" evidence="6">
    <location>
        <begin position="18"/>
        <end position="38"/>
    </location>
</feature>
<evidence type="ECO:0000256" key="4">
    <source>
        <dbReference type="ARBA" id="ARBA00023136"/>
    </source>
</evidence>
<keyword evidence="3 6" id="KW-1133">Transmembrane helix</keyword>
<protein>
    <recommendedName>
        <fullName evidence="9">Magnesium transporter</fullName>
    </recommendedName>
</protein>
<evidence type="ECO:0008006" key="9">
    <source>
        <dbReference type="Google" id="ProtNLM"/>
    </source>
</evidence>
<evidence type="ECO:0000256" key="5">
    <source>
        <dbReference type="SAM" id="MobiDB-lite"/>
    </source>
</evidence>
<comment type="subcellular location">
    <subcellularLocation>
        <location evidence="1">Membrane</location>
        <topology evidence="1">Multi-pass membrane protein</topology>
    </subcellularLocation>
</comment>
<gene>
    <name evidence="7" type="ORF">ACHAWO_002600</name>
</gene>
<feature type="transmembrane region" description="Helical" evidence="6">
    <location>
        <begin position="209"/>
        <end position="228"/>
    </location>
</feature>
<dbReference type="Pfam" id="PF05653">
    <property type="entry name" value="Mg_trans_NIPA"/>
    <property type="match status" value="1"/>
</dbReference>
<dbReference type="PANTHER" id="PTHR12570">
    <property type="match status" value="1"/>
</dbReference>
<evidence type="ECO:0000313" key="8">
    <source>
        <dbReference type="Proteomes" id="UP001530400"/>
    </source>
</evidence>
<dbReference type="Proteomes" id="UP001530400">
    <property type="component" value="Unassembled WGS sequence"/>
</dbReference>
<dbReference type="EMBL" id="JALLPJ020000798">
    <property type="protein sequence ID" value="KAL3782675.1"/>
    <property type="molecule type" value="Genomic_DNA"/>
</dbReference>
<evidence type="ECO:0000256" key="1">
    <source>
        <dbReference type="ARBA" id="ARBA00004141"/>
    </source>
</evidence>
<keyword evidence="4 6" id="KW-0472">Membrane</keyword>
<feature type="transmembrane region" description="Helical" evidence="6">
    <location>
        <begin position="44"/>
        <end position="64"/>
    </location>
</feature>
<evidence type="ECO:0000256" key="6">
    <source>
        <dbReference type="SAM" id="Phobius"/>
    </source>
</evidence>
<dbReference type="PANTHER" id="PTHR12570:SF9">
    <property type="entry name" value="MAGNESIUM TRANSPORTER NIPA8-RELATED"/>
    <property type="match status" value="1"/>
</dbReference>
<feature type="transmembrane region" description="Helical" evidence="6">
    <location>
        <begin position="240"/>
        <end position="258"/>
    </location>
</feature>
<dbReference type="GO" id="GO:0016020">
    <property type="term" value="C:membrane"/>
    <property type="evidence" value="ECO:0007669"/>
    <property type="project" value="UniProtKB-SubCell"/>
</dbReference>
<keyword evidence="8" id="KW-1185">Reference proteome</keyword>
<comment type="caution">
    <text evidence="7">The sequence shown here is derived from an EMBL/GenBank/DDBJ whole genome shotgun (WGS) entry which is preliminary data.</text>
</comment>
<keyword evidence="2 6" id="KW-0812">Transmembrane</keyword>
<sequence length="315" mass="34355">MSREESNTCQRRPYFQPLWLIGLSVIILDGIGDFIFIGMAPQSLLVPLGALSLGFNCILAPLFHNEVITRGIVLSTAIVYAGTIVTVLYAPKDKEDYNLEDIRVFATTVEFVAFEVFNVCFIGGTYALGVACGFGAGHYCGLAGCFGGQTLLLAKCLSELLLNALLSDDWGDWKRSFVPYVMALGMVGTLFTQLNFLNSGLHKFEALRVGPLYQCFFICFGITGGLIFFQEYHYMIWQDIIFYCVGIVILLVGVAVLVQQRVAAKPTEVTRDDSSDSLLENDMGGSEQEGVSITPTSGVALNNAEQDGPSELVIT</sequence>
<reference evidence="7 8" key="1">
    <citation type="submission" date="2024-10" db="EMBL/GenBank/DDBJ databases">
        <title>Updated reference genomes for cyclostephanoid diatoms.</title>
        <authorList>
            <person name="Roberts W.R."/>
            <person name="Alverson A.J."/>
        </authorList>
    </citation>
    <scope>NUCLEOTIDE SEQUENCE [LARGE SCALE GENOMIC DNA]</scope>
    <source>
        <strain evidence="7 8">AJA010-31</strain>
    </source>
</reference>
<feature type="region of interest" description="Disordered" evidence="5">
    <location>
        <begin position="272"/>
        <end position="294"/>
    </location>
</feature>
<organism evidence="7 8">
    <name type="scientific">Cyclotella atomus</name>
    <dbReference type="NCBI Taxonomy" id="382360"/>
    <lineage>
        <taxon>Eukaryota</taxon>
        <taxon>Sar</taxon>
        <taxon>Stramenopiles</taxon>
        <taxon>Ochrophyta</taxon>
        <taxon>Bacillariophyta</taxon>
        <taxon>Coscinodiscophyceae</taxon>
        <taxon>Thalassiosirophycidae</taxon>
        <taxon>Stephanodiscales</taxon>
        <taxon>Stephanodiscaceae</taxon>
        <taxon>Cyclotella</taxon>
    </lineage>
</organism>
<feature type="transmembrane region" description="Helical" evidence="6">
    <location>
        <begin position="71"/>
        <end position="91"/>
    </location>
</feature>
<evidence type="ECO:0000256" key="3">
    <source>
        <dbReference type="ARBA" id="ARBA00022989"/>
    </source>
</evidence>
<dbReference type="AlphaFoldDB" id="A0ABD3P2Z5"/>
<name>A0ABD3P2Z5_9STRA</name>
<dbReference type="InterPro" id="IPR008521">
    <property type="entry name" value="Mg_trans_NIPA"/>
</dbReference>
<accession>A0ABD3P2Z5</accession>
<feature type="transmembrane region" description="Helical" evidence="6">
    <location>
        <begin position="177"/>
        <end position="197"/>
    </location>
</feature>
<feature type="transmembrane region" description="Helical" evidence="6">
    <location>
        <begin position="111"/>
        <end position="134"/>
    </location>
</feature>
<evidence type="ECO:0000313" key="7">
    <source>
        <dbReference type="EMBL" id="KAL3782675.1"/>
    </source>
</evidence>
<evidence type="ECO:0000256" key="2">
    <source>
        <dbReference type="ARBA" id="ARBA00022692"/>
    </source>
</evidence>
<proteinExistence type="predicted"/>